<evidence type="ECO:0000313" key="3">
    <source>
        <dbReference type="Proteomes" id="UP000821853"/>
    </source>
</evidence>
<organism evidence="2 3">
    <name type="scientific">Haemaphysalis longicornis</name>
    <name type="common">Bush tick</name>
    <dbReference type="NCBI Taxonomy" id="44386"/>
    <lineage>
        <taxon>Eukaryota</taxon>
        <taxon>Metazoa</taxon>
        <taxon>Ecdysozoa</taxon>
        <taxon>Arthropoda</taxon>
        <taxon>Chelicerata</taxon>
        <taxon>Arachnida</taxon>
        <taxon>Acari</taxon>
        <taxon>Parasitiformes</taxon>
        <taxon>Ixodida</taxon>
        <taxon>Ixodoidea</taxon>
        <taxon>Ixodidae</taxon>
        <taxon>Haemaphysalinae</taxon>
        <taxon>Haemaphysalis</taxon>
    </lineage>
</organism>
<protein>
    <submittedName>
        <fullName evidence="2">Uncharacterized protein</fullName>
    </submittedName>
</protein>
<dbReference type="OrthoDB" id="10481625at2759"/>
<evidence type="ECO:0000313" key="2">
    <source>
        <dbReference type="EMBL" id="KAH9365074.1"/>
    </source>
</evidence>
<dbReference type="Proteomes" id="UP000821853">
    <property type="component" value="Unassembled WGS sequence"/>
</dbReference>
<feature type="compositionally biased region" description="Basic and acidic residues" evidence="1">
    <location>
        <begin position="99"/>
        <end position="108"/>
    </location>
</feature>
<name>A0A9J6FPB6_HAELO</name>
<evidence type="ECO:0000256" key="1">
    <source>
        <dbReference type="SAM" id="MobiDB-lite"/>
    </source>
</evidence>
<gene>
    <name evidence="2" type="ORF">HPB48_017274</name>
</gene>
<comment type="caution">
    <text evidence="2">The sequence shown here is derived from an EMBL/GenBank/DDBJ whole genome shotgun (WGS) entry which is preliminary data.</text>
</comment>
<accession>A0A9J6FPB6</accession>
<feature type="region of interest" description="Disordered" evidence="1">
    <location>
        <begin position="94"/>
        <end position="115"/>
    </location>
</feature>
<sequence length="115" mass="13197">MLPKEVSNLFINNYHIFEEDFYRRVDSIVLVDENLKKAIRVNDELSGAIRQLKSDRLDIHAAILTAVLECSKQTPHPSYCTDLNKTFDLIPSQAASPQEVKERLRENVPRSQTAE</sequence>
<reference evidence="2 3" key="1">
    <citation type="journal article" date="2020" name="Cell">
        <title>Large-Scale Comparative Analyses of Tick Genomes Elucidate Their Genetic Diversity and Vector Capacities.</title>
        <authorList>
            <consortium name="Tick Genome and Microbiome Consortium (TIGMIC)"/>
            <person name="Jia N."/>
            <person name="Wang J."/>
            <person name="Shi W."/>
            <person name="Du L."/>
            <person name="Sun Y."/>
            <person name="Zhan W."/>
            <person name="Jiang J.F."/>
            <person name="Wang Q."/>
            <person name="Zhang B."/>
            <person name="Ji P."/>
            <person name="Bell-Sakyi L."/>
            <person name="Cui X.M."/>
            <person name="Yuan T.T."/>
            <person name="Jiang B.G."/>
            <person name="Yang W.F."/>
            <person name="Lam T.T."/>
            <person name="Chang Q.C."/>
            <person name="Ding S.J."/>
            <person name="Wang X.J."/>
            <person name="Zhu J.G."/>
            <person name="Ruan X.D."/>
            <person name="Zhao L."/>
            <person name="Wei J.T."/>
            <person name="Ye R.Z."/>
            <person name="Que T.C."/>
            <person name="Du C.H."/>
            <person name="Zhou Y.H."/>
            <person name="Cheng J.X."/>
            <person name="Dai P.F."/>
            <person name="Guo W.B."/>
            <person name="Han X.H."/>
            <person name="Huang E.J."/>
            <person name="Li L.F."/>
            <person name="Wei W."/>
            <person name="Gao Y.C."/>
            <person name="Liu J.Z."/>
            <person name="Shao H.Z."/>
            <person name="Wang X."/>
            <person name="Wang C.C."/>
            <person name="Yang T.C."/>
            <person name="Huo Q.B."/>
            <person name="Li W."/>
            <person name="Chen H.Y."/>
            <person name="Chen S.E."/>
            <person name="Zhou L.G."/>
            <person name="Ni X.B."/>
            <person name="Tian J.H."/>
            <person name="Sheng Y."/>
            <person name="Liu T."/>
            <person name="Pan Y.S."/>
            <person name="Xia L.Y."/>
            <person name="Li J."/>
            <person name="Zhao F."/>
            <person name="Cao W.C."/>
        </authorList>
    </citation>
    <scope>NUCLEOTIDE SEQUENCE [LARGE SCALE GENOMIC DNA]</scope>
    <source>
        <strain evidence="2">HaeL-2018</strain>
    </source>
</reference>
<keyword evidence="3" id="KW-1185">Reference proteome</keyword>
<dbReference type="VEuPathDB" id="VectorBase:HLOH_063808"/>
<proteinExistence type="predicted"/>
<dbReference type="EMBL" id="JABSTR010000003">
    <property type="protein sequence ID" value="KAH9365074.1"/>
    <property type="molecule type" value="Genomic_DNA"/>
</dbReference>
<dbReference type="AlphaFoldDB" id="A0A9J6FPB6"/>